<gene>
    <name evidence="4" type="ORF">ACFSBH_14040</name>
</gene>
<keyword evidence="2" id="KW-0472">Membrane</keyword>
<keyword evidence="2" id="KW-0812">Transmembrane</keyword>
<dbReference type="PROSITE" id="PS51178">
    <property type="entry name" value="PASTA"/>
    <property type="match status" value="1"/>
</dbReference>
<dbReference type="Gene3D" id="3.30.10.20">
    <property type="match status" value="3"/>
</dbReference>
<evidence type="ECO:0000313" key="5">
    <source>
        <dbReference type="Proteomes" id="UP001597221"/>
    </source>
</evidence>
<dbReference type="Proteomes" id="UP001597221">
    <property type="component" value="Unassembled WGS sequence"/>
</dbReference>
<dbReference type="Pfam" id="PF03793">
    <property type="entry name" value="PASTA"/>
    <property type="match status" value="2"/>
</dbReference>
<feature type="compositionally biased region" description="Basic and acidic residues" evidence="1">
    <location>
        <begin position="23"/>
        <end position="32"/>
    </location>
</feature>
<evidence type="ECO:0000313" key="4">
    <source>
        <dbReference type="EMBL" id="MFD1608741.1"/>
    </source>
</evidence>
<feature type="transmembrane region" description="Helical" evidence="2">
    <location>
        <begin position="99"/>
        <end position="120"/>
    </location>
</feature>
<evidence type="ECO:0000259" key="3">
    <source>
        <dbReference type="PROSITE" id="PS51178"/>
    </source>
</evidence>
<reference evidence="5" key="1">
    <citation type="journal article" date="2019" name="Int. J. Syst. Evol. Microbiol.">
        <title>The Global Catalogue of Microorganisms (GCM) 10K type strain sequencing project: providing services to taxonomists for standard genome sequencing and annotation.</title>
        <authorList>
            <consortium name="The Broad Institute Genomics Platform"/>
            <consortium name="The Broad Institute Genome Sequencing Center for Infectious Disease"/>
            <person name="Wu L."/>
            <person name="Ma J."/>
        </authorList>
    </citation>
    <scope>NUCLEOTIDE SEQUENCE [LARGE SCALE GENOMIC DNA]</scope>
    <source>
        <strain evidence="5">CGMCC 1.12376</strain>
    </source>
</reference>
<name>A0ABW4HT80_9BACI</name>
<dbReference type="RefSeq" id="WP_379598143.1">
    <property type="nucleotide sequence ID" value="NZ_JBHUDE010000130.1"/>
</dbReference>
<keyword evidence="2" id="KW-1133">Transmembrane helix</keyword>
<comment type="caution">
    <text evidence="4">The sequence shown here is derived from an EMBL/GenBank/DDBJ whole genome shotgun (WGS) entry which is preliminary data.</text>
</comment>
<protein>
    <submittedName>
        <fullName evidence="4">PASTA domain-containing protein</fullName>
    </submittedName>
</protein>
<feature type="region of interest" description="Disordered" evidence="1">
    <location>
        <begin position="1"/>
        <end position="87"/>
    </location>
</feature>
<accession>A0ABW4HT80</accession>
<dbReference type="InterPro" id="IPR005543">
    <property type="entry name" value="PASTA_dom"/>
</dbReference>
<feature type="compositionally biased region" description="Acidic residues" evidence="1">
    <location>
        <begin position="480"/>
        <end position="498"/>
    </location>
</feature>
<sequence>MSDFLSKFNKDKYQDLLSEQDEEKQSKSKNDEPVETQEQIDSQQKQEEQASAAEMEERVPEPESSTESNPVSTRSSYRRDSEEDVEIDPDYQRKKRRRLWLIIAGSVLACVLIFFIYYILVHVKVEDFVGQPVSEARAWANENDVEIELIQEHNKEYDANQVISQSVPAGEKIRKGNTLQLTSSLGPDPEEVILLPDFSVMSQEEARSWIEENKAENLQIVAEYSDDVEEGEFIKLTIRDDDVDETGYQRKHSAAVYYSKGEEVFEKNITIPNFTGVAKEEVVKWAETNEIDMTYEEADSDTVEAGFIISQSETPEEKIAKRDKMEVVVSLGKATIVPNFAGLTAEEAAVSFPDLEVMVKQVYHADVAYGRLISQSVAADTKLTDNDDKRVTVTYSLGKPYLGDYRGQSEGELPRIFFEEFQSKGADIKYIIKYIWAPEVKGTVVGMSKFNEFVPLKYTVEIRVSNNVHGPPDPPPMIDDVPELPEAPAEEDIDVNEK</sequence>
<proteinExistence type="predicted"/>
<dbReference type="SMART" id="SM00740">
    <property type="entry name" value="PASTA"/>
    <property type="match status" value="4"/>
</dbReference>
<evidence type="ECO:0000256" key="2">
    <source>
        <dbReference type="SAM" id="Phobius"/>
    </source>
</evidence>
<feature type="domain" description="PASTA" evidence="3">
    <location>
        <begin position="119"/>
        <end position="185"/>
    </location>
</feature>
<feature type="region of interest" description="Disordered" evidence="1">
    <location>
        <begin position="467"/>
        <end position="498"/>
    </location>
</feature>
<organism evidence="4 5">
    <name type="scientific">Oceanobacillus luteolus</name>
    <dbReference type="NCBI Taxonomy" id="1274358"/>
    <lineage>
        <taxon>Bacteria</taxon>
        <taxon>Bacillati</taxon>
        <taxon>Bacillota</taxon>
        <taxon>Bacilli</taxon>
        <taxon>Bacillales</taxon>
        <taxon>Bacillaceae</taxon>
        <taxon>Oceanobacillus</taxon>
    </lineage>
</organism>
<feature type="compositionally biased region" description="Polar residues" evidence="1">
    <location>
        <begin position="63"/>
        <end position="75"/>
    </location>
</feature>
<dbReference type="CDD" id="cd06577">
    <property type="entry name" value="PASTA_pknB"/>
    <property type="match status" value="3"/>
</dbReference>
<dbReference type="EMBL" id="JBHUDE010000130">
    <property type="protein sequence ID" value="MFD1608741.1"/>
    <property type="molecule type" value="Genomic_DNA"/>
</dbReference>
<keyword evidence="5" id="KW-1185">Reference proteome</keyword>
<evidence type="ECO:0000256" key="1">
    <source>
        <dbReference type="SAM" id="MobiDB-lite"/>
    </source>
</evidence>